<dbReference type="Proteomes" id="UP001189624">
    <property type="component" value="Chromosome 5"/>
</dbReference>
<evidence type="ECO:0000313" key="1">
    <source>
        <dbReference type="EMBL" id="CAJ1957295.1"/>
    </source>
</evidence>
<organism evidence="1 2">
    <name type="scientific">Sphenostylis stenocarpa</name>
    <dbReference type="NCBI Taxonomy" id="92480"/>
    <lineage>
        <taxon>Eukaryota</taxon>
        <taxon>Viridiplantae</taxon>
        <taxon>Streptophyta</taxon>
        <taxon>Embryophyta</taxon>
        <taxon>Tracheophyta</taxon>
        <taxon>Spermatophyta</taxon>
        <taxon>Magnoliopsida</taxon>
        <taxon>eudicotyledons</taxon>
        <taxon>Gunneridae</taxon>
        <taxon>Pentapetalae</taxon>
        <taxon>rosids</taxon>
        <taxon>fabids</taxon>
        <taxon>Fabales</taxon>
        <taxon>Fabaceae</taxon>
        <taxon>Papilionoideae</taxon>
        <taxon>50 kb inversion clade</taxon>
        <taxon>NPAAA clade</taxon>
        <taxon>indigoferoid/millettioid clade</taxon>
        <taxon>Phaseoleae</taxon>
        <taxon>Sphenostylis</taxon>
    </lineage>
</organism>
<dbReference type="Gramene" id="rna-AYBTSS11_LOCUS17120">
    <property type="protein sequence ID" value="CAJ1957295.1"/>
    <property type="gene ID" value="gene-AYBTSS11_LOCUS17120"/>
</dbReference>
<proteinExistence type="predicted"/>
<protein>
    <submittedName>
        <fullName evidence="1">Uncharacterized protein</fullName>
    </submittedName>
</protein>
<reference evidence="1" key="1">
    <citation type="submission" date="2023-10" db="EMBL/GenBank/DDBJ databases">
        <authorList>
            <person name="Domelevo Entfellner J.-B."/>
        </authorList>
    </citation>
    <scope>NUCLEOTIDE SEQUENCE</scope>
</reference>
<dbReference type="AlphaFoldDB" id="A0AA86SG32"/>
<name>A0AA86SG32_9FABA</name>
<evidence type="ECO:0000313" key="2">
    <source>
        <dbReference type="Proteomes" id="UP001189624"/>
    </source>
</evidence>
<gene>
    <name evidence="1" type="ORF">AYBTSS11_LOCUS17120</name>
</gene>
<sequence length="79" mass="8791">MGLCMGRVRSSRRTIKVRGVCLVKRSRQQGAVGLASFWAYTNLLDSSICKEIATSKRKKRGNGRPGLSQQSFAFFRPSP</sequence>
<accession>A0AA86SG32</accession>
<keyword evidence="2" id="KW-1185">Reference proteome</keyword>
<dbReference type="EMBL" id="OY731402">
    <property type="protein sequence ID" value="CAJ1957295.1"/>
    <property type="molecule type" value="Genomic_DNA"/>
</dbReference>